<feature type="binding site" evidence="9">
    <location>
        <begin position="32"/>
        <end position="36"/>
    </location>
    <ligand>
        <name>4-amino-2-methyl-5-(diphosphooxymethyl)pyrimidine</name>
        <dbReference type="ChEBI" id="CHEBI:57841"/>
    </ligand>
</feature>
<dbReference type="PANTHER" id="PTHR20857:SF15">
    <property type="entry name" value="THIAMINE-PHOSPHATE SYNTHASE"/>
    <property type="match status" value="1"/>
</dbReference>
<feature type="binding site" evidence="9">
    <location>
        <position position="64"/>
    </location>
    <ligand>
        <name>4-amino-2-methyl-5-(diphosphooxymethyl)pyrimidine</name>
        <dbReference type="ChEBI" id="CHEBI:57841"/>
    </ligand>
</feature>
<evidence type="ECO:0000256" key="10">
    <source>
        <dbReference type="RuleBase" id="RU003826"/>
    </source>
</evidence>
<accession>A0A133QF22</accession>
<keyword evidence="2 9" id="KW-0808">Transferase</keyword>
<dbReference type="GO" id="GO:0005737">
    <property type="term" value="C:cytoplasm"/>
    <property type="evidence" value="ECO:0007669"/>
    <property type="project" value="TreeGrafter"/>
</dbReference>
<dbReference type="PATRIC" id="fig|28128.5.peg.829"/>
<evidence type="ECO:0000256" key="6">
    <source>
        <dbReference type="ARBA" id="ARBA00047334"/>
    </source>
</evidence>
<dbReference type="eggNOG" id="COG0352">
    <property type="taxonomic scope" value="Bacteria"/>
</dbReference>
<evidence type="ECO:0000256" key="1">
    <source>
        <dbReference type="ARBA" id="ARBA00005165"/>
    </source>
</evidence>
<reference evidence="14" key="1">
    <citation type="submission" date="2016-01" db="EMBL/GenBank/DDBJ databases">
        <authorList>
            <person name="Mitreva M."/>
            <person name="Pepin K.H."/>
            <person name="Mihindukulasuriya K.A."/>
            <person name="Fulton R."/>
            <person name="Fronick C."/>
            <person name="O'Laughlin M."/>
            <person name="Miner T."/>
            <person name="Herter B."/>
            <person name="Rosa B.A."/>
            <person name="Cordes M."/>
            <person name="Tomlinson C."/>
            <person name="Wollam A."/>
            <person name="Palsikar V.B."/>
            <person name="Mardis E.R."/>
            <person name="Wilson R.K."/>
        </authorList>
    </citation>
    <scope>NUCLEOTIDE SEQUENCE [LARGE SCALE GENOMIC DNA]</scope>
    <source>
        <strain evidence="14">MJR7716</strain>
    </source>
</reference>
<protein>
    <recommendedName>
        <fullName evidence="9">Thiamine-phosphate synthase</fullName>
        <shortName evidence="9">TP synthase</shortName>
        <shortName evidence="9">TPS</shortName>
        <ecNumber evidence="9">2.5.1.3</ecNumber>
    </recommendedName>
    <alternativeName>
        <fullName evidence="9">Thiamine-phosphate pyrophosphorylase</fullName>
        <shortName evidence="9">TMP pyrophosphorylase</shortName>
        <shortName evidence="9">TMP-PPase</shortName>
    </alternativeName>
</protein>
<dbReference type="GO" id="GO:0000287">
    <property type="term" value="F:magnesium ion binding"/>
    <property type="evidence" value="ECO:0007669"/>
    <property type="project" value="UniProtKB-UniRule"/>
</dbReference>
<comment type="caution">
    <text evidence="13">The sequence shown here is derived from an EMBL/GenBank/DDBJ whole genome shotgun (WGS) entry which is preliminary data.</text>
</comment>
<comment type="caution">
    <text evidence="9">Lacks conserved residue(s) required for the propagation of feature annotation.</text>
</comment>
<dbReference type="Proteomes" id="UP000070533">
    <property type="component" value="Unassembled WGS sequence"/>
</dbReference>
<dbReference type="EC" id="2.5.1.3" evidence="9"/>
<dbReference type="OrthoDB" id="9812206at2"/>
<evidence type="ECO:0000256" key="11">
    <source>
        <dbReference type="RuleBase" id="RU004253"/>
    </source>
</evidence>
<dbReference type="GO" id="GO:0009228">
    <property type="term" value="P:thiamine biosynthetic process"/>
    <property type="evidence" value="ECO:0007669"/>
    <property type="project" value="UniProtKB-KW"/>
</dbReference>
<feature type="binding site" evidence="9">
    <location>
        <position position="104"/>
    </location>
    <ligand>
        <name>4-amino-2-methyl-5-(diphosphooxymethyl)pyrimidine</name>
        <dbReference type="ChEBI" id="CHEBI:57841"/>
    </ligand>
</feature>
<comment type="pathway">
    <text evidence="1 9 11">Cofactor biosynthesis; thiamine diphosphate biosynthesis; thiamine phosphate from 4-amino-2-methyl-5-diphosphomethylpyrimidine and 4-methyl-5-(2-phosphoethyl)-thiazole: step 1/1.</text>
</comment>
<evidence type="ECO:0000256" key="3">
    <source>
        <dbReference type="ARBA" id="ARBA00022723"/>
    </source>
</evidence>
<dbReference type="Gene3D" id="3.20.20.70">
    <property type="entry name" value="Aldolase class I"/>
    <property type="match status" value="1"/>
</dbReference>
<keyword evidence="5 9" id="KW-0784">Thiamine biosynthesis</keyword>
<dbReference type="HAMAP" id="MF_00097">
    <property type="entry name" value="TMP_synthase"/>
    <property type="match status" value="1"/>
</dbReference>
<dbReference type="SUPFAM" id="SSF51391">
    <property type="entry name" value="Thiamin phosphate synthase"/>
    <property type="match status" value="1"/>
</dbReference>
<comment type="catalytic activity">
    <reaction evidence="7 9 10">
        <text>2-(2-carboxy-4-methylthiazol-5-yl)ethyl phosphate + 4-amino-2-methyl-5-(diphosphooxymethyl)pyrimidine + 2 H(+) = thiamine phosphate + CO2 + diphosphate</text>
        <dbReference type="Rhea" id="RHEA:47848"/>
        <dbReference type="ChEBI" id="CHEBI:15378"/>
        <dbReference type="ChEBI" id="CHEBI:16526"/>
        <dbReference type="ChEBI" id="CHEBI:33019"/>
        <dbReference type="ChEBI" id="CHEBI:37575"/>
        <dbReference type="ChEBI" id="CHEBI:57841"/>
        <dbReference type="ChEBI" id="CHEBI:62890"/>
        <dbReference type="EC" id="2.5.1.3"/>
    </reaction>
</comment>
<comment type="catalytic activity">
    <reaction evidence="8 9 10">
        <text>2-[(2R,5Z)-2-carboxy-4-methylthiazol-5(2H)-ylidene]ethyl phosphate + 4-amino-2-methyl-5-(diphosphooxymethyl)pyrimidine + 2 H(+) = thiamine phosphate + CO2 + diphosphate</text>
        <dbReference type="Rhea" id="RHEA:47844"/>
        <dbReference type="ChEBI" id="CHEBI:15378"/>
        <dbReference type="ChEBI" id="CHEBI:16526"/>
        <dbReference type="ChEBI" id="CHEBI:33019"/>
        <dbReference type="ChEBI" id="CHEBI:37575"/>
        <dbReference type="ChEBI" id="CHEBI:57841"/>
        <dbReference type="ChEBI" id="CHEBI:62899"/>
        <dbReference type="EC" id="2.5.1.3"/>
    </reaction>
</comment>
<comment type="cofactor">
    <cofactor evidence="9">
        <name>Mg(2+)</name>
        <dbReference type="ChEBI" id="CHEBI:18420"/>
    </cofactor>
    <text evidence="9">Binds 1 Mg(2+) ion per subunit.</text>
</comment>
<feature type="binding site" evidence="9">
    <location>
        <position position="65"/>
    </location>
    <ligand>
        <name>Mg(2+)</name>
        <dbReference type="ChEBI" id="CHEBI:18420"/>
    </ligand>
</feature>
<name>A0A133QF22_9BACT</name>
<feature type="binding site" evidence="9">
    <location>
        <position position="133"/>
    </location>
    <ligand>
        <name>4-amino-2-methyl-5-(diphosphooxymethyl)pyrimidine</name>
        <dbReference type="ChEBI" id="CHEBI:57841"/>
    </ligand>
</feature>
<proteinExistence type="inferred from homology"/>
<dbReference type="NCBIfam" id="NF000736">
    <property type="entry name" value="PRK00043.2-3"/>
    <property type="match status" value="1"/>
</dbReference>
<organism evidence="13 14">
    <name type="scientific">Prevotella corporis</name>
    <dbReference type="NCBI Taxonomy" id="28128"/>
    <lineage>
        <taxon>Bacteria</taxon>
        <taxon>Pseudomonadati</taxon>
        <taxon>Bacteroidota</taxon>
        <taxon>Bacteroidia</taxon>
        <taxon>Bacteroidales</taxon>
        <taxon>Prevotellaceae</taxon>
        <taxon>Prevotella</taxon>
    </lineage>
</organism>
<feature type="binding site" evidence="9">
    <location>
        <position position="84"/>
    </location>
    <ligand>
        <name>Mg(2+)</name>
        <dbReference type="ChEBI" id="CHEBI:18420"/>
    </ligand>
</feature>
<evidence type="ECO:0000259" key="12">
    <source>
        <dbReference type="Pfam" id="PF02581"/>
    </source>
</evidence>
<evidence type="ECO:0000256" key="5">
    <source>
        <dbReference type="ARBA" id="ARBA00022977"/>
    </source>
</evidence>
<dbReference type="CDD" id="cd00564">
    <property type="entry name" value="TMP_TenI"/>
    <property type="match status" value="1"/>
</dbReference>
<dbReference type="InterPro" id="IPR013785">
    <property type="entry name" value="Aldolase_TIM"/>
</dbReference>
<gene>
    <name evidence="9" type="primary">thiE</name>
    <name evidence="13" type="ORF">HMPREF3226_00822</name>
</gene>
<dbReference type="GO" id="GO:0004789">
    <property type="term" value="F:thiamine-phosphate diphosphorylase activity"/>
    <property type="evidence" value="ECO:0007669"/>
    <property type="project" value="UniProtKB-UniRule"/>
</dbReference>
<comment type="similarity">
    <text evidence="9 10">Belongs to the thiamine-phosphate synthase family.</text>
</comment>
<dbReference type="UniPathway" id="UPA00060">
    <property type="reaction ID" value="UER00141"/>
</dbReference>
<evidence type="ECO:0000256" key="9">
    <source>
        <dbReference type="HAMAP-Rule" id="MF_00097"/>
    </source>
</evidence>
<dbReference type="PANTHER" id="PTHR20857">
    <property type="entry name" value="THIAMINE-PHOSPHATE PYROPHOSPHORYLASE"/>
    <property type="match status" value="1"/>
</dbReference>
<dbReference type="Pfam" id="PF02581">
    <property type="entry name" value="TMP-TENI"/>
    <property type="match status" value="1"/>
</dbReference>
<comment type="catalytic activity">
    <reaction evidence="6 9 10">
        <text>4-methyl-5-(2-phosphooxyethyl)-thiazole + 4-amino-2-methyl-5-(diphosphooxymethyl)pyrimidine + H(+) = thiamine phosphate + diphosphate</text>
        <dbReference type="Rhea" id="RHEA:22328"/>
        <dbReference type="ChEBI" id="CHEBI:15378"/>
        <dbReference type="ChEBI" id="CHEBI:33019"/>
        <dbReference type="ChEBI" id="CHEBI:37575"/>
        <dbReference type="ChEBI" id="CHEBI:57841"/>
        <dbReference type="ChEBI" id="CHEBI:58296"/>
        <dbReference type="EC" id="2.5.1.3"/>
    </reaction>
</comment>
<evidence type="ECO:0000313" key="14">
    <source>
        <dbReference type="Proteomes" id="UP000070533"/>
    </source>
</evidence>
<keyword evidence="4 9" id="KW-0460">Magnesium</keyword>
<keyword evidence="14" id="KW-1185">Reference proteome</keyword>
<dbReference type="AlphaFoldDB" id="A0A133QF22"/>
<dbReference type="RefSeq" id="WP_060940367.1">
    <property type="nucleotide sequence ID" value="NZ_KQ957209.1"/>
</dbReference>
<dbReference type="InterPro" id="IPR022998">
    <property type="entry name" value="ThiamineP_synth_TenI"/>
</dbReference>
<dbReference type="GO" id="GO:0009229">
    <property type="term" value="P:thiamine diphosphate biosynthetic process"/>
    <property type="evidence" value="ECO:0007669"/>
    <property type="project" value="UniProtKB-UniRule"/>
</dbReference>
<feature type="binding site" evidence="9">
    <location>
        <begin position="130"/>
        <end position="132"/>
    </location>
    <ligand>
        <name>2-[(2R,5Z)-2-carboxy-4-methylthiazol-5(2H)-ylidene]ethyl phosphate</name>
        <dbReference type="ChEBI" id="CHEBI:62899"/>
    </ligand>
</feature>
<evidence type="ECO:0000313" key="13">
    <source>
        <dbReference type="EMBL" id="KXA41485.1"/>
    </source>
</evidence>
<dbReference type="STRING" id="28128.HMPREF3226_00822"/>
<dbReference type="NCBIfam" id="TIGR00693">
    <property type="entry name" value="thiE"/>
    <property type="match status" value="1"/>
</dbReference>
<dbReference type="InterPro" id="IPR034291">
    <property type="entry name" value="TMP_synthase"/>
</dbReference>
<dbReference type="EMBL" id="LRQG01000051">
    <property type="protein sequence ID" value="KXA41485.1"/>
    <property type="molecule type" value="Genomic_DNA"/>
</dbReference>
<comment type="function">
    <text evidence="9">Condenses 4-methyl-5-(beta-hydroxyethyl)thiazole monophosphate (THZ-P) and 2-methyl-4-amino-5-hydroxymethyl pyrimidine pyrophosphate (HMP-PP) to form thiamine monophosphate (TMP).</text>
</comment>
<keyword evidence="3 9" id="KW-0479">Metal-binding</keyword>
<evidence type="ECO:0000256" key="4">
    <source>
        <dbReference type="ARBA" id="ARBA00022842"/>
    </source>
</evidence>
<feature type="binding site" evidence="9">
    <location>
        <position position="166"/>
    </location>
    <ligand>
        <name>2-[(2R,5Z)-2-carboxy-4-methylthiazol-5(2H)-ylidene]ethyl phosphate</name>
        <dbReference type="ChEBI" id="CHEBI:62899"/>
    </ligand>
</feature>
<dbReference type="InterPro" id="IPR036206">
    <property type="entry name" value="ThiamineP_synth_sf"/>
</dbReference>
<feature type="domain" description="Thiamine phosphate synthase/TenI" evidence="12">
    <location>
        <begin position="15"/>
        <end position="189"/>
    </location>
</feature>
<evidence type="ECO:0000256" key="7">
    <source>
        <dbReference type="ARBA" id="ARBA00047851"/>
    </source>
</evidence>
<evidence type="ECO:0000256" key="8">
    <source>
        <dbReference type="ARBA" id="ARBA00047883"/>
    </source>
</evidence>
<sequence length="215" mass="23575">MTNVQYITHENQRFGYEEGAELALKGGCRWVQLRMKDADDGEFMAVGRRVKALCKAYGATLVIDDRVHLVKTLQADGLHLGKLDMPVDEARALLGDDSIIIGGTANTFDDIRRLHRQGVSYIGCGPFRFTATKKKLAPTVGLEGYRHLITLMKSNKINIPVIAIGGILRDDIPEIMATGISGIAVSGAVLNAVNPMDEMRKIIDEAEVGQKLNER</sequence>
<evidence type="ECO:0000256" key="2">
    <source>
        <dbReference type="ARBA" id="ARBA00022679"/>
    </source>
</evidence>